<gene>
    <name evidence="2" type="ORF">E2562_026714</name>
</gene>
<evidence type="ECO:0000313" key="2">
    <source>
        <dbReference type="EMBL" id="KAF0918879.1"/>
    </source>
</evidence>
<dbReference type="InterPro" id="IPR002083">
    <property type="entry name" value="MATH/TRAF_dom"/>
</dbReference>
<dbReference type="EMBL" id="SPHZ02000005">
    <property type="protein sequence ID" value="KAF0918879.1"/>
    <property type="molecule type" value="Genomic_DNA"/>
</dbReference>
<evidence type="ECO:0000259" key="1">
    <source>
        <dbReference type="Pfam" id="PF22486"/>
    </source>
</evidence>
<evidence type="ECO:0000313" key="3">
    <source>
        <dbReference type="Proteomes" id="UP000479710"/>
    </source>
</evidence>
<dbReference type="AlphaFoldDB" id="A0A6G1E274"/>
<reference evidence="2 3" key="1">
    <citation type="submission" date="2019-11" db="EMBL/GenBank/DDBJ databases">
        <title>Whole genome sequence of Oryza granulata.</title>
        <authorList>
            <person name="Li W."/>
        </authorList>
    </citation>
    <scope>NUCLEOTIDE SEQUENCE [LARGE SCALE GENOMIC DNA]</scope>
    <source>
        <strain evidence="3">cv. Menghai</strain>
        <tissue evidence="2">Leaf</tissue>
    </source>
</reference>
<dbReference type="CDD" id="cd00121">
    <property type="entry name" value="MATH"/>
    <property type="match status" value="1"/>
</dbReference>
<organism evidence="2 3">
    <name type="scientific">Oryza meyeriana var. granulata</name>
    <dbReference type="NCBI Taxonomy" id="110450"/>
    <lineage>
        <taxon>Eukaryota</taxon>
        <taxon>Viridiplantae</taxon>
        <taxon>Streptophyta</taxon>
        <taxon>Embryophyta</taxon>
        <taxon>Tracheophyta</taxon>
        <taxon>Spermatophyta</taxon>
        <taxon>Magnoliopsida</taxon>
        <taxon>Liliopsida</taxon>
        <taxon>Poales</taxon>
        <taxon>Poaceae</taxon>
        <taxon>BOP clade</taxon>
        <taxon>Oryzoideae</taxon>
        <taxon>Oryzeae</taxon>
        <taxon>Oryzinae</taxon>
        <taxon>Oryza</taxon>
        <taxon>Oryza meyeriana</taxon>
    </lineage>
</organism>
<protein>
    <recommendedName>
        <fullName evidence="1">MATH domain-containing protein</fullName>
    </recommendedName>
</protein>
<dbReference type="Proteomes" id="UP000479710">
    <property type="component" value="Unassembled WGS sequence"/>
</dbReference>
<feature type="domain" description="MATH" evidence="1">
    <location>
        <begin position="21"/>
        <end position="122"/>
    </location>
</feature>
<comment type="caution">
    <text evidence="2">The sequence shown here is derived from an EMBL/GenBank/DDBJ whole genome shotgun (WGS) entry which is preliminary data.</text>
</comment>
<sequence length="136" mass="15059">MAAGRILRTASAIVSKPSTGSHVLRIDGYSHLIGVARHGEYVDSSHIGVFLQLASYPGVSGHVHARPWFSLLDRARRPAPSRDAGVHSFRHGHYWGIKDFITRQEQEGSEYLRGDCFSIQCDLAVTTVRKCHDHPG</sequence>
<dbReference type="Gene3D" id="2.60.210.10">
    <property type="entry name" value="Apoptosis, Tumor Necrosis Factor Receptor Associated Protein 2, Chain A"/>
    <property type="match status" value="1"/>
</dbReference>
<keyword evidence="3" id="KW-1185">Reference proteome</keyword>
<accession>A0A6G1E274</accession>
<dbReference type="InterPro" id="IPR008974">
    <property type="entry name" value="TRAF-like"/>
</dbReference>
<proteinExistence type="predicted"/>
<name>A0A6G1E274_9ORYZ</name>
<dbReference type="SUPFAM" id="SSF49599">
    <property type="entry name" value="TRAF domain-like"/>
    <property type="match status" value="1"/>
</dbReference>
<dbReference type="Pfam" id="PF22486">
    <property type="entry name" value="MATH_2"/>
    <property type="match status" value="1"/>
</dbReference>
<dbReference type="OrthoDB" id="684466at2759"/>